<comment type="subcellular location">
    <subcellularLocation>
        <location evidence="7">Cytoplasm</location>
    </subcellularLocation>
</comment>
<dbReference type="PATRIC" id="fig|883096.3.peg.1436"/>
<dbReference type="CDD" id="cd10434">
    <property type="entry name" value="GIY-YIG_UvrC_Cho"/>
    <property type="match status" value="1"/>
</dbReference>
<dbReference type="NCBIfam" id="TIGR00194">
    <property type="entry name" value="uvrC"/>
    <property type="match status" value="1"/>
</dbReference>
<dbReference type="PROSITE" id="PS50164">
    <property type="entry name" value="GIY_YIG"/>
    <property type="match status" value="1"/>
</dbReference>
<dbReference type="GO" id="GO:0006289">
    <property type="term" value="P:nucleotide-excision repair"/>
    <property type="evidence" value="ECO:0007669"/>
    <property type="project" value="UniProtKB-UniRule"/>
</dbReference>
<dbReference type="Gene3D" id="3.30.420.340">
    <property type="entry name" value="UvrC, RNAse H endonuclease domain"/>
    <property type="match status" value="1"/>
</dbReference>
<keyword evidence="3 7" id="KW-0228">DNA excision</keyword>
<evidence type="ECO:0000256" key="7">
    <source>
        <dbReference type="HAMAP-Rule" id="MF_00203"/>
    </source>
</evidence>
<evidence type="ECO:0000313" key="10">
    <source>
        <dbReference type="EMBL" id="EKB56669.1"/>
    </source>
</evidence>
<reference evidence="10 11" key="1">
    <citation type="submission" date="2012-07" db="EMBL/GenBank/DDBJ databases">
        <title>The Genome Sequence of Bergeyella zoohelcum ATCC 43767.</title>
        <authorList>
            <consortium name="The Broad Institute Genome Sequencing Platform"/>
            <person name="Earl A."/>
            <person name="Ward D."/>
            <person name="Feldgarden M."/>
            <person name="Gevers D."/>
            <person name="Huys G."/>
            <person name="Walker B."/>
            <person name="Young S.K."/>
            <person name="Zeng Q."/>
            <person name="Gargeya S."/>
            <person name="Fitzgerald M."/>
            <person name="Haas B."/>
            <person name="Abouelleil A."/>
            <person name="Alvarado L."/>
            <person name="Arachchi H.M."/>
            <person name="Berlin A.M."/>
            <person name="Chapman S.B."/>
            <person name="Goldberg J."/>
            <person name="Griggs A."/>
            <person name="Gujja S."/>
            <person name="Hansen M."/>
            <person name="Howarth C."/>
            <person name="Imamovic A."/>
            <person name="Larimer J."/>
            <person name="McCowen C."/>
            <person name="Montmayeur A."/>
            <person name="Murphy C."/>
            <person name="Neiman D."/>
            <person name="Pearson M."/>
            <person name="Priest M."/>
            <person name="Roberts A."/>
            <person name="Saif S."/>
            <person name="Shea T."/>
            <person name="Sisk P."/>
            <person name="Sykes S."/>
            <person name="Wortman J."/>
            <person name="Nusbaum C."/>
            <person name="Birren B."/>
        </authorList>
    </citation>
    <scope>NUCLEOTIDE SEQUENCE [LARGE SCALE GENOMIC DNA]</scope>
    <source>
        <strain evidence="10 11">ATCC 43767</strain>
    </source>
</reference>
<dbReference type="InterPro" id="IPR038476">
    <property type="entry name" value="UvrC_RNase_H_dom_sf"/>
</dbReference>
<evidence type="ECO:0000256" key="2">
    <source>
        <dbReference type="ARBA" id="ARBA00022763"/>
    </source>
</evidence>
<gene>
    <name evidence="7" type="primary">uvrC</name>
    <name evidence="10" type="ORF">HMPREF9699_01398</name>
</gene>
<dbReference type="Gene3D" id="3.40.1440.10">
    <property type="entry name" value="GIY-YIG endonuclease"/>
    <property type="match status" value="1"/>
</dbReference>
<dbReference type="HAMAP" id="MF_00203">
    <property type="entry name" value="UvrC"/>
    <property type="match status" value="1"/>
</dbReference>
<dbReference type="PANTHER" id="PTHR30562:SF1">
    <property type="entry name" value="UVRABC SYSTEM PROTEIN C"/>
    <property type="match status" value="1"/>
</dbReference>
<feature type="domain" description="UvrC family homology region profile" evidence="9">
    <location>
        <begin position="262"/>
        <end position="472"/>
    </location>
</feature>
<dbReference type="Gene3D" id="1.10.150.20">
    <property type="entry name" value="5' to 3' exonuclease, C-terminal subdomain"/>
    <property type="match status" value="1"/>
</dbReference>
<dbReference type="SMART" id="SM00465">
    <property type="entry name" value="GIYc"/>
    <property type="match status" value="1"/>
</dbReference>
<dbReference type="STRING" id="883096.HMPREF9699_01398"/>
<dbReference type="InterPro" id="IPR010994">
    <property type="entry name" value="RuvA_2-like"/>
</dbReference>
<dbReference type="OrthoDB" id="9804933at2"/>
<dbReference type="Pfam" id="PF14520">
    <property type="entry name" value="HHH_5"/>
    <property type="match status" value="1"/>
</dbReference>
<comment type="function">
    <text evidence="7">The UvrABC repair system catalyzes the recognition and processing of DNA lesions. UvrC both incises the 5' and 3' sides of the lesion. The N-terminal half is responsible for the 3' incision and the C-terminal half is responsible for the 5' incision.</text>
</comment>
<evidence type="ECO:0000259" key="8">
    <source>
        <dbReference type="PROSITE" id="PS50164"/>
    </source>
</evidence>
<dbReference type="InterPro" id="IPR004791">
    <property type="entry name" value="UvrC"/>
</dbReference>
<dbReference type="GO" id="GO:0009381">
    <property type="term" value="F:excinuclease ABC activity"/>
    <property type="evidence" value="ECO:0007669"/>
    <property type="project" value="UniProtKB-UniRule"/>
</dbReference>
<dbReference type="AlphaFoldDB" id="K1ML24"/>
<dbReference type="RefSeq" id="WP_002663589.1">
    <property type="nucleotide sequence ID" value="NZ_JH932293.1"/>
</dbReference>
<dbReference type="Proteomes" id="UP000006085">
    <property type="component" value="Unassembled WGS sequence"/>
</dbReference>
<keyword evidence="6 7" id="KW-0742">SOS response</keyword>
<dbReference type="SUPFAM" id="SSF46600">
    <property type="entry name" value="C-terminal UvrC-binding domain of UvrB"/>
    <property type="match status" value="1"/>
</dbReference>
<dbReference type="InterPro" id="IPR036876">
    <property type="entry name" value="UVR_dom_sf"/>
</dbReference>
<dbReference type="Pfam" id="PF22920">
    <property type="entry name" value="UvrC_RNaseH"/>
    <property type="match status" value="1"/>
</dbReference>
<dbReference type="InterPro" id="IPR047296">
    <property type="entry name" value="GIY-YIG_UvrC_Cho"/>
</dbReference>
<evidence type="ECO:0000256" key="3">
    <source>
        <dbReference type="ARBA" id="ARBA00022769"/>
    </source>
</evidence>
<evidence type="ECO:0000313" key="11">
    <source>
        <dbReference type="Proteomes" id="UP000006085"/>
    </source>
</evidence>
<dbReference type="GO" id="GO:0003677">
    <property type="term" value="F:DNA binding"/>
    <property type="evidence" value="ECO:0007669"/>
    <property type="project" value="UniProtKB-UniRule"/>
</dbReference>
<comment type="caution">
    <text evidence="10">The sequence shown here is derived from an EMBL/GenBank/DDBJ whole genome shotgun (WGS) entry which is preliminary data.</text>
</comment>
<comment type="similarity">
    <text evidence="7">Belongs to the UvrC family.</text>
</comment>
<dbReference type="InterPro" id="IPR035901">
    <property type="entry name" value="GIY-YIG_endonuc_sf"/>
</dbReference>
<sequence>MSPQLEIQLKTLPSEPGVYRYYDKNNQLLYVGKAINLKKRVLSYFNKNQNSYKTKIMVAKIHHLETTVVPSEYDALLLENNLIKEHQPFYNIMMKDDKSFPWICIKNEAFPRIFLTRKKIKDGSEYFGPYAKIKPAKVLLETIKNLYKIRSCSLDLSDEKIERNKYKICLEYHIKNCDGPCEQLESKAQYNKKIDAIRAMIKGDFGLAKEYLMEEMMTYAQNLEFEKAQMVKEKLESLDDYQSKYTVVNASIDAVDVFGMTSDEAAGYVNYFKIRNGNIIQSYTTELKKKLEESDEQILERSIIEIRQKFNSDSSEILIPFHLGIEIPDVKLIVPKIGDKKRLVELSEKNAKEYRVEKLKQVQIVDPERHTNRIMAEMQKLLRMPVEPRYIEGFDNSNIQGTHPVSACVVFKNGKPSKADYRIFHPKTVEGPNDFATMEEVIYRRYKRLLEDDAELPQLILIDGGKGQLSSAIKSLKRLGLYGKITIIGIAKRLEEIFFPEDPIPLYLDKKSETLKILQRVRDEAHRFGVKHHRTRRKNSTLGTELHHIPGIGEKTSEALLKQLKSVKRVKESSKEILEEIVGKKKAEIIFSYFHDAPAQN</sequence>
<dbReference type="FunFam" id="3.40.1440.10:FF:000001">
    <property type="entry name" value="UvrABC system protein C"/>
    <property type="match status" value="1"/>
</dbReference>
<dbReference type="PANTHER" id="PTHR30562">
    <property type="entry name" value="UVRC/OXIDOREDUCTASE"/>
    <property type="match status" value="1"/>
</dbReference>
<evidence type="ECO:0000259" key="9">
    <source>
        <dbReference type="PROSITE" id="PS50165"/>
    </source>
</evidence>
<keyword evidence="11" id="KW-1185">Reference proteome</keyword>
<keyword evidence="4 7" id="KW-0267">Excision nuclease</keyword>
<dbReference type="PROSITE" id="PS50165">
    <property type="entry name" value="UVRC"/>
    <property type="match status" value="1"/>
</dbReference>
<keyword evidence="1 7" id="KW-0963">Cytoplasm</keyword>
<dbReference type="Pfam" id="PF08459">
    <property type="entry name" value="UvrC_RNaseH_dom"/>
    <property type="match status" value="1"/>
</dbReference>
<evidence type="ECO:0000256" key="5">
    <source>
        <dbReference type="ARBA" id="ARBA00023204"/>
    </source>
</evidence>
<dbReference type="eggNOG" id="COG0322">
    <property type="taxonomic scope" value="Bacteria"/>
</dbReference>
<evidence type="ECO:0000256" key="1">
    <source>
        <dbReference type="ARBA" id="ARBA00022490"/>
    </source>
</evidence>
<keyword evidence="5 7" id="KW-0234">DNA repair</keyword>
<dbReference type="GO" id="GO:0009380">
    <property type="term" value="C:excinuclease repair complex"/>
    <property type="evidence" value="ECO:0007669"/>
    <property type="project" value="InterPro"/>
</dbReference>
<keyword evidence="2 7" id="KW-0227">DNA damage</keyword>
<dbReference type="SUPFAM" id="SSF82771">
    <property type="entry name" value="GIY-YIG endonuclease"/>
    <property type="match status" value="1"/>
</dbReference>
<evidence type="ECO:0000256" key="6">
    <source>
        <dbReference type="ARBA" id="ARBA00023236"/>
    </source>
</evidence>
<dbReference type="Pfam" id="PF01541">
    <property type="entry name" value="GIY-YIG"/>
    <property type="match status" value="1"/>
</dbReference>
<dbReference type="InterPro" id="IPR000305">
    <property type="entry name" value="GIY-YIG_endonuc"/>
</dbReference>
<dbReference type="EMBL" id="AGYA01000025">
    <property type="protein sequence ID" value="EKB56669.1"/>
    <property type="molecule type" value="Genomic_DNA"/>
</dbReference>
<accession>K1ML24</accession>
<dbReference type="InterPro" id="IPR001162">
    <property type="entry name" value="UvrC_RNase_H_dom"/>
</dbReference>
<protein>
    <recommendedName>
        <fullName evidence="7">UvrABC system protein C</fullName>
        <shortName evidence="7">Protein UvrC</shortName>
    </recommendedName>
    <alternativeName>
        <fullName evidence="7">Excinuclease ABC subunit C</fullName>
    </alternativeName>
</protein>
<dbReference type="InterPro" id="IPR050066">
    <property type="entry name" value="UvrABC_protein_C"/>
</dbReference>
<proteinExistence type="inferred from homology"/>
<comment type="subunit">
    <text evidence="7">Interacts with UvrB in an incision complex.</text>
</comment>
<evidence type="ECO:0000256" key="4">
    <source>
        <dbReference type="ARBA" id="ARBA00022881"/>
    </source>
</evidence>
<dbReference type="SUPFAM" id="SSF47781">
    <property type="entry name" value="RuvA domain 2-like"/>
    <property type="match status" value="1"/>
</dbReference>
<dbReference type="GO" id="GO:0009432">
    <property type="term" value="P:SOS response"/>
    <property type="evidence" value="ECO:0007669"/>
    <property type="project" value="UniProtKB-UniRule"/>
</dbReference>
<organism evidence="10 11">
    <name type="scientific">Bergeyella zoohelcum ATCC 43767</name>
    <dbReference type="NCBI Taxonomy" id="883096"/>
    <lineage>
        <taxon>Bacteria</taxon>
        <taxon>Pseudomonadati</taxon>
        <taxon>Bacteroidota</taxon>
        <taxon>Flavobacteriia</taxon>
        <taxon>Flavobacteriales</taxon>
        <taxon>Weeksellaceae</taxon>
        <taxon>Bergeyella</taxon>
    </lineage>
</organism>
<dbReference type="GO" id="GO:0005737">
    <property type="term" value="C:cytoplasm"/>
    <property type="evidence" value="ECO:0007669"/>
    <property type="project" value="UniProtKB-SubCell"/>
</dbReference>
<feature type="domain" description="GIY-YIG" evidence="8">
    <location>
        <begin position="14"/>
        <end position="92"/>
    </location>
</feature>
<name>K1ML24_9FLAO</name>
<dbReference type="HOGENOM" id="CLU_014841_3_2_10"/>